<keyword evidence="1" id="KW-0677">Repeat</keyword>
<dbReference type="KEGG" id="ote:Oter_2000"/>
<dbReference type="AlphaFoldDB" id="B1ZYP7"/>
<name>B1ZYP7_OPITP</name>
<keyword evidence="2 3" id="KW-0802">TPR repeat</keyword>
<feature type="repeat" description="TPR" evidence="3">
    <location>
        <begin position="490"/>
        <end position="523"/>
    </location>
</feature>
<evidence type="ECO:0000313" key="6">
    <source>
        <dbReference type="Proteomes" id="UP000007013"/>
    </source>
</evidence>
<accession>B1ZYP7</accession>
<feature type="repeat" description="TPR" evidence="3">
    <location>
        <begin position="659"/>
        <end position="692"/>
    </location>
</feature>
<evidence type="ECO:0000256" key="4">
    <source>
        <dbReference type="SAM" id="Phobius"/>
    </source>
</evidence>
<feature type="transmembrane region" description="Helical" evidence="4">
    <location>
        <begin position="149"/>
        <end position="167"/>
    </location>
</feature>
<keyword evidence="4" id="KW-0472">Membrane</keyword>
<dbReference type="SUPFAM" id="SSF48452">
    <property type="entry name" value="TPR-like"/>
    <property type="match status" value="2"/>
</dbReference>
<evidence type="ECO:0000256" key="3">
    <source>
        <dbReference type="PROSITE-ProRule" id="PRU00339"/>
    </source>
</evidence>
<dbReference type="OrthoDB" id="182974at2"/>
<dbReference type="InterPro" id="IPR019734">
    <property type="entry name" value="TPR_rpt"/>
</dbReference>
<dbReference type="eggNOG" id="COG0457">
    <property type="taxonomic scope" value="Bacteria"/>
</dbReference>
<dbReference type="RefSeq" id="WP_012374820.1">
    <property type="nucleotide sequence ID" value="NC_010571.1"/>
</dbReference>
<sequence>MSLSPPTVRPSLLTAAVCCVLFACTVLLFSRGLSYDFSNYDDPAFVTNNVHVQAGFTKESLAWAFTGQADYWHPLTWLSHMLDWQLWRDNAGGHHLTSVLWHALNAVLAFLVLRRLTGAPWTSAFAAALFAWHPLRVESVVWITERKDVMSGCFFLLTLWAFAAYAQRRDAHSGRSLRPSQTDPHAVPAEAHLGAPSIPSAPARPWPFYLLTLGLFLAGLMCKPMLVTLPGVLFLLNVWPLRRLDLSVLDRAMWRRTGQLLLEQVPLLALSLAIATVTVLMQQTQGAFVLDLPFGARLGNAVVSIARYLGKFLWPANLTVCYPHPGHWPWLVIMGATALVVVVTAVAWWQRRARPWVLVGWAGFLVALLPALGLIQVGFQAMADRYTYAPILLLQLALLWTLAPLLAARPFARKTAAVTAVAVLLGGAIRTWEQQAVWRDPTTLFRHALAVTERNEVGHALLAYTLATQSELEEAAIHSRRALELNPRNRTALFTLASVLERQGHAGDAAELYRRVLELNPKDSDTEYRLGLLLLRQRDPGAQQHLHAVGQRHPELVQQRIAEGMDHTLHGRAHLGLAQFEVALALNPDEPAAHFGAGLALAQLDRDDDAITAHRNALRLRADYPEAHTELGLLLLSRGEPAEAETHFRAALRSAPELATAHLGLARAAEQLGRADEATASFTRAVELAPDSPLVQRTAAQAFARRQQFAAAVEHYQRAIELQPQDAALRAELGYALILSGRRADGIAAWKAALALDPTLPGLRERLDRLERTEAR</sequence>
<gene>
    <name evidence="5" type="ordered locus">Oter_2000</name>
</gene>
<feature type="transmembrane region" description="Helical" evidence="4">
    <location>
        <begin position="96"/>
        <end position="113"/>
    </location>
</feature>
<feature type="repeat" description="TPR" evidence="3">
    <location>
        <begin position="625"/>
        <end position="658"/>
    </location>
</feature>
<dbReference type="Pfam" id="PF13414">
    <property type="entry name" value="TPR_11"/>
    <property type="match status" value="1"/>
</dbReference>
<dbReference type="Pfam" id="PF13432">
    <property type="entry name" value="TPR_16"/>
    <property type="match status" value="3"/>
</dbReference>
<dbReference type="Gene3D" id="1.25.40.10">
    <property type="entry name" value="Tetratricopeptide repeat domain"/>
    <property type="match status" value="3"/>
</dbReference>
<dbReference type="InterPro" id="IPR011990">
    <property type="entry name" value="TPR-like_helical_dom_sf"/>
</dbReference>
<feature type="transmembrane region" description="Helical" evidence="4">
    <location>
        <begin position="260"/>
        <end position="281"/>
    </location>
</feature>
<feature type="transmembrane region" description="Helical" evidence="4">
    <location>
        <begin position="12"/>
        <end position="30"/>
    </location>
</feature>
<protein>
    <submittedName>
        <fullName evidence="5">Tetratricopeptide TPR_2 repeat protein</fullName>
    </submittedName>
</protein>
<feature type="transmembrane region" description="Helical" evidence="4">
    <location>
        <begin position="356"/>
        <end position="375"/>
    </location>
</feature>
<dbReference type="PANTHER" id="PTHR44227">
    <property type="match status" value="1"/>
</dbReference>
<dbReference type="InterPro" id="IPR052346">
    <property type="entry name" value="O-mannosyl-transferase_TMTC"/>
</dbReference>
<keyword evidence="6" id="KW-1185">Reference proteome</keyword>
<keyword evidence="4" id="KW-0812">Transmembrane</keyword>
<feature type="transmembrane region" description="Helical" evidence="4">
    <location>
        <begin position="328"/>
        <end position="349"/>
    </location>
</feature>
<evidence type="ECO:0000313" key="5">
    <source>
        <dbReference type="EMBL" id="ACB75283.1"/>
    </source>
</evidence>
<feature type="transmembrane region" description="Helical" evidence="4">
    <location>
        <begin position="387"/>
        <end position="408"/>
    </location>
</feature>
<dbReference type="HOGENOM" id="CLU_011615_5_0_0"/>
<dbReference type="Proteomes" id="UP000007013">
    <property type="component" value="Chromosome"/>
</dbReference>
<evidence type="ECO:0000256" key="1">
    <source>
        <dbReference type="ARBA" id="ARBA00022737"/>
    </source>
</evidence>
<dbReference type="STRING" id="452637.Oter_2000"/>
<dbReference type="EMBL" id="CP001032">
    <property type="protein sequence ID" value="ACB75283.1"/>
    <property type="molecule type" value="Genomic_DNA"/>
</dbReference>
<dbReference type="SMART" id="SM00028">
    <property type="entry name" value="TPR"/>
    <property type="match status" value="7"/>
</dbReference>
<evidence type="ECO:0000256" key="2">
    <source>
        <dbReference type="ARBA" id="ARBA00022803"/>
    </source>
</evidence>
<proteinExistence type="predicted"/>
<reference evidence="5 6" key="1">
    <citation type="journal article" date="2011" name="J. Bacteriol.">
        <title>Genome sequence of the verrucomicrobium Opitutus terrae PB90-1, an abundant inhabitant of rice paddy soil ecosystems.</title>
        <authorList>
            <person name="van Passel M.W."/>
            <person name="Kant R."/>
            <person name="Palva A."/>
            <person name="Copeland A."/>
            <person name="Lucas S."/>
            <person name="Lapidus A."/>
            <person name="Glavina del Rio T."/>
            <person name="Pitluck S."/>
            <person name="Goltsman E."/>
            <person name="Clum A."/>
            <person name="Sun H."/>
            <person name="Schmutz J."/>
            <person name="Larimer F.W."/>
            <person name="Land M.L."/>
            <person name="Hauser L."/>
            <person name="Kyrpides N."/>
            <person name="Mikhailova N."/>
            <person name="Richardson P.P."/>
            <person name="Janssen P.H."/>
            <person name="de Vos W.M."/>
            <person name="Smidt H."/>
        </authorList>
    </citation>
    <scope>NUCLEOTIDE SEQUENCE [LARGE SCALE GENOMIC DNA]</scope>
    <source>
        <strain evidence="6">DSM 11246 / JCM 15787 / PB90-1</strain>
    </source>
</reference>
<organism evidence="5 6">
    <name type="scientific">Opitutus terrae (strain DSM 11246 / JCM 15787 / PB90-1)</name>
    <dbReference type="NCBI Taxonomy" id="452637"/>
    <lineage>
        <taxon>Bacteria</taxon>
        <taxon>Pseudomonadati</taxon>
        <taxon>Verrucomicrobiota</taxon>
        <taxon>Opitutia</taxon>
        <taxon>Opitutales</taxon>
        <taxon>Opitutaceae</taxon>
        <taxon>Opitutus</taxon>
    </lineage>
</organism>
<dbReference type="PANTHER" id="PTHR44227:SF3">
    <property type="entry name" value="PROTEIN O-MANNOSYL-TRANSFERASE TMTC4"/>
    <property type="match status" value="1"/>
</dbReference>
<feature type="transmembrane region" description="Helical" evidence="4">
    <location>
        <begin position="206"/>
        <end position="239"/>
    </location>
</feature>
<keyword evidence="4" id="KW-1133">Transmembrane helix</keyword>
<dbReference type="PROSITE" id="PS50005">
    <property type="entry name" value="TPR"/>
    <property type="match status" value="4"/>
</dbReference>
<feature type="repeat" description="TPR" evidence="3">
    <location>
        <begin position="693"/>
        <end position="726"/>
    </location>
</feature>